<proteinExistence type="predicted"/>
<dbReference type="PANTHER" id="PTHR34223">
    <property type="entry name" value="OS11G0201299 PROTEIN"/>
    <property type="match status" value="1"/>
</dbReference>
<organism evidence="2 3">
    <name type="scientific">Lolium multiflorum</name>
    <name type="common">Italian ryegrass</name>
    <name type="synonym">Lolium perenne subsp. multiflorum</name>
    <dbReference type="NCBI Taxonomy" id="4521"/>
    <lineage>
        <taxon>Eukaryota</taxon>
        <taxon>Viridiplantae</taxon>
        <taxon>Streptophyta</taxon>
        <taxon>Embryophyta</taxon>
        <taxon>Tracheophyta</taxon>
        <taxon>Spermatophyta</taxon>
        <taxon>Magnoliopsida</taxon>
        <taxon>Liliopsida</taxon>
        <taxon>Poales</taxon>
        <taxon>Poaceae</taxon>
        <taxon>BOP clade</taxon>
        <taxon>Pooideae</taxon>
        <taxon>Poodae</taxon>
        <taxon>Poeae</taxon>
        <taxon>Poeae Chloroplast Group 2 (Poeae type)</taxon>
        <taxon>Loliodinae</taxon>
        <taxon>Loliinae</taxon>
        <taxon>Lolium</taxon>
    </lineage>
</organism>
<reference evidence="2" key="1">
    <citation type="submission" date="2023-07" db="EMBL/GenBank/DDBJ databases">
        <title>A chromosome-level genome assembly of Lolium multiflorum.</title>
        <authorList>
            <person name="Chen Y."/>
            <person name="Copetti D."/>
            <person name="Kolliker R."/>
            <person name="Studer B."/>
        </authorList>
    </citation>
    <scope>NUCLEOTIDE SEQUENCE</scope>
    <source>
        <strain evidence="2">02402/16</strain>
        <tissue evidence="2">Leaf</tissue>
    </source>
</reference>
<protein>
    <recommendedName>
        <fullName evidence="1">F-box domain-containing protein</fullName>
    </recommendedName>
</protein>
<dbReference type="Gene3D" id="1.20.1280.50">
    <property type="match status" value="1"/>
</dbReference>
<evidence type="ECO:0000259" key="1">
    <source>
        <dbReference type="PROSITE" id="PS50181"/>
    </source>
</evidence>
<dbReference type="SUPFAM" id="SSF81383">
    <property type="entry name" value="F-box domain"/>
    <property type="match status" value="1"/>
</dbReference>
<accession>A0AAD8T3E4</accession>
<dbReference type="InterPro" id="IPR036047">
    <property type="entry name" value="F-box-like_dom_sf"/>
</dbReference>
<evidence type="ECO:0000313" key="2">
    <source>
        <dbReference type="EMBL" id="KAK1668313.1"/>
    </source>
</evidence>
<feature type="domain" description="F-box" evidence="1">
    <location>
        <begin position="49"/>
        <end position="85"/>
    </location>
</feature>
<gene>
    <name evidence="2" type="ORF">QYE76_056472</name>
</gene>
<dbReference type="EMBL" id="JAUUTY010000003">
    <property type="protein sequence ID" value="KAK1668313.1"/>
    <property type="molecule type" value="Genomic_DNA"/>
</dbReference>
<name>A0AAD8T3E4_LOLMU</name>
<dbReference type="CDD" id="cd22160">
    <property type="entry name" value="F-box_AtFBL13-like"/>
    <property type="match status" value="1"/>
</dbReference>
<keyword evidence="3" id="KW-1185">Reference proteome</keyword>
<sequence length="120" mass="12786">MPETPNIEEDKETAVVTDGEGCVSILLDATLQEVRSSLPLPAAAAADGEDRISALPDAILHEVLSFLSSQEAVRTCVLATRWRDVWKSVPAPALRINVSATPVRQRNCPGQVCQSPGSPP</sequence>
<dbReference type="Pfam" id="PF00646">
    <property type="entry name" value="F-box"/>
    <property type="match status" value="1"/>
</dbReference>
<dbReference type="AlphaFoldDB" id="A0AAD8T3E4"/>
<dbReference type="Proteomes" id="UP001231189">
    <property type="component" value="Unassembled WGS sequence"/>
</dbReference>
<dbReference type="InterPro" id="IPR053781">
    <property type="entry name" value="F-box_AtFBL13-like"/>
</dbReference>
<dbReference type="PROSITE" id="PS50181">
    <property type="entry name" value="FBOX"/>
    <property type="match status" value="1"/>
</dbReference>
<comment type="caution">
    <text evidence="2">The sequence shown here is derived from an EMBL/GenBank/DDBJ whole genome shotgun (WGS) entry which is preliminary data.</text>
</comment>
<evidence type="ECO:0000313" key="3">
    <source>
        <dbReference type="Proteomes" id="UP001231189"/>
    </source>
</evidence>
<dbReference type="InterPro" id="IPR001810">
    <property type="entry name" value="F-box_dom"/>
</dbReference>
<dbReference type="InterPro" id="IPR053197">
    <property type="entry name" value="F-box_SCFL_complex_component"/>
</dbReference>
<dbReference type="PANTHER" id="PTHR34223:SF51">
    <property type="entry name" value="OS06G0556300 PROTEIN"/>
    <property type="match status" value="1"/>
</dbReference>